<dbReference type="Proteomes" id="UP000269019">
    <property type="component" value="Chromosome"/>
</dbReference>
<reference evidence="1 2" key="1">
    <citation type="submission" date="2018-11" db="EMBL/GenBank/DDBJ databases">
        <authorList>
            <person name="Kleinhagauer T."/>
            <person name="Glaeser S.P."/>
            <person name="Spergser J."/>
            <person name="Ruckert C."/>
            <person name="Kaempfer P."/>
            <person name="Busse H.-J."/>
        </authorList>
    </citation>
    <scope>NUCLEOTIDE SEQUENCE [LARGE SCALE GENOMIC DNA]</scope>
    <source>
        <strain evidence="1 2">200CH</strain>
    </source>
</reference>
<evidence type="ECO:0000313" key="1">
    <source>
        <dbReference type="EMBL" id="AZA12561.1"/>
    </source>
</evidence>
<evidence type="ECO:0000313" key="2">
    <source>
        <dbReference type="Proteomes" id="UP000269019"/>
    </source>
</evidence>
<dbReference type="Pfam" id="PF09485">
    <property type="entry name" value="CRISPR_Cse2"/>
    <property type="match status" value="1"/>
</dbReference>
<gene>
    <name evidence="1" type="ORF">CCHOA_00660</name>
</gene>
<dbReference type="AlphaFoldDB" id="A0A3G6J3B3"/>
<dbReference type="RefSeq" id="WP_164472331.1">
    <property type="nucleotide sequence ID" value="NZ_CP033896.1"/>
</dbReference>
<dbReference type="NCBIfam" id="TIGR02548">
    <property type="entry name" value="casB_cse2"/>
    <property type="match status" value="1"/>
</dbReference>
<dbReference type="Gene3D" id="1.10.520.40">
    <property type="entry name" value="CRISPR-associated protein Cse2"/>
    <property type="match status" value="1"/>
</dbReference>
<dbReference type="InterPro" id="IPR038287">
    <property type="entry name" value="Cse2_sf"/>
</dbReference>
<dbReference type="InterPro" id="IPR013382">
    <property type="entry name" value="CRISPR-assoc_prot_Cse2"/>
</dbReference>
<accession>A0A3G6J3B3</accession>
<proteinExistence type="predicted"/>
<organism evidence="1 2">
    <name type="scientific">Corynebacterium choanae</name>
    <dbReference type="NCBI Taxonomy" id="1862358"/>
    <lineage>
        <taxon>Bacteria</taxon>
        <taxon>Bacillati</taxon>
        <taxon>Actinomycetota</taxon>
        <taxon>Actinomycetes</taxon>
        <taxon>Mycobacteriales</taxon>
        <taxon>Corynebacteriaceae</taxon>
        <taxon>Corynebacterium</taxon>
    </lineage>
</organism>
<protein>
    <submittedName>
        <fullName evidence="1">CRISPR-associated protein Cse2</fullName>
    </submittedName>
</protein>
<dbReference type="KEGG" id="ccho:CCHOA_00660"/>
<sequence length="204" mass="22755">MSQQPSNAAALVKNHVGRRVSQLQAELLANSSTARAKLANMRRSQSLVELQPTVANIAFAGIPEQLVGVRDELNFAERSIVAAINLYARHQQSQVQPMHVADIRFGQAVHTLAVRSNLSDFETGPLVRRFNTAVTSQSMNELMWHCKGLISQMRAEQVPLDYGLLAADFYRFHFESGQQQVRLAWSRDMYARALPTVDAEQPAP</sequence>
<name>A0A3G6J3B3_9CORY</name>
<dbReference type="EMBL" id="CP033896">
    <property type="protein sequence ID" value="AZA12561.1"/>
    <property type="molecule type" value="Genomic_DNA"/>
</dbReference>
<keyword evidence="2" id="KW-1185">Reference proteome</keyword>